<keyword evidence="3" id="KW-0808">Transferase</keyword>
<dbReference type="Pfam" id="PF18135">
    <property type="entry name" value="Type_ISP_C"/>
    <property type="match status" value="1"/>
</dbReference>
<proteinExistence type="predicted"/>
<feature type="region of interest" description="Disordered" evidence="1">
    <location>
        <begin position="511"/>
        <end position="534"/>
    </location>
</feature>
<evidence type="ECO:0000256" key="1">
    <source>
        <dbReference type="SAM" id="MobiDB-lite"/>
    </source>
</evidence>
<organism evidence="3">
    <name type="scientific">uncultured Alphaproteobacteria bacterium</name>
    <dbReference type="NCBI Taxonomy" id="91750"/>
    <lineage>
        <taxon>Bacteria</taxon>
        <taxon>Pseudomonadati</taxon>
        <taxon>Pseudomonadota</taxon>
        <taxon>Alphaproteobacteria</taxon>
        <taxon>environmental samples</taxon>
    </lineage>
</organism>
<protein>
    <submittedName>
        <fullName evidence="3">Putative DNA methyltransferase</fullName>
    </submittedName>
</protein>
<dbReference type="GO" id="GO:0032259">
    <property type="term" value="P:methylation"/>
    <property type="evidence" value="ECO:0007669"/>
    <property type="project" value="UniProtKB-KW"/>
</dbReference>
<dbReference type="GO" id="GO:0008168">
    <property type="term" value="F:methyltransferase activity"/>
    <property type="evidence" value="ECO:0007669"/>
    <property type="project" value="UniProtKB-KW"/>
</dbReference>
<dbReference type="InterPro" id="IPR041635">
    <property type="entry name" value="Type_ISP_LLaBIII_C"/>
</dbReference>
<feature type="domain" description="Type ISP restriction-modification enzyme LLaBIII C-terminal specificity" evidence="2">
    <location>
        <begin position="111"/>
        <end position="444"/>
    </location>
</feature>
<reference evidence="3" key="1">
    <citation type="submission" date="2016-04" db="EMBL/GenBank/DDBJ databases">
        <authorList>
            <person name="Evans L.H."/>
            <person name="Alamgir A."/>
            <person name="Owens N."/>
            <person name="Weber N.D."/>
            <person name="Virtaneva K."/>
            <person name="Barbian K."/>
            <person name="Babar A."/>
            <person name="Rosenke K."/>
        </authorList>
    </citation>
    <scope>NUCLEOTIDE SEQUENCE</scope>
    <source>
        <strain evidence="3">86</strain>
    </source>
</reference>
<dbReference type="AlphaFoldDB" id="A0A212K016"/>
<name>A0A212K016_9PROT</name>
<accession>A0A212K016</accession>
<gene>
    <name evidence="3" type="ORF">KL86APRO_11922</name>
</gene>
<dbReference type="EMBL" id="FLUO01000001">
    <property type="protein sequence ID" value="SBW04968.1"/>
    <property type="molecule type" value="Genomic_DNA"/>
</dbReference>
<evidence type="ECO:0000259" key="2">
    <source>
        <dbReference type="Pfam" id="PF18135"/>
    </source>
</evidence>
<keyword evidence="3" id="KW-0489">Methyltransferase</keyword>
<sequence>MRADLRRDTDEIWVINCSPEGHQPPVASRIFQGVQQPVCIVLASRGATCTEDAPAHVRFRDLPVGRREDKFAALAALSLDDAEWVDCPAGWRAPFLPAAADMWESYPSLDDLFVYNGSGVMPGRTWVIAPDAESLRARWDRLIKEKDAGRKELLFHPHLRNGKPGDKHSNKLVPEGLHGHPHRTVRVAEDQETVVPPVRYGFRSFDRQWIIPDSRLLNQPNPTLWEVLSKSQVYLTALARCAPSSGAALSFSGCIPDLDHYKGSFGGRVYPLWGDNKAEQSNVRPGLLTALTKRYGMPVSGEDVMAYIAAVAAHPGYVAQFSGDLIQPGLRIPITADTTLFAEAVNIGREVIWLHTFGERYADPAASRPAGPPRLPKGDGPLIPAGGEIPSDPEKFPDSISYDARQKRLHVGTGYIDNVPPAVWAYEVSGKPVLEHWFSYRRLDRSRPIIGNRRPPSPLGDIQPKAWLAEYTTELLNVIHVLGRLIALESVQADLLERICSSPPLTKSSLDDEKAFELPSKGKKPKNKAQLTLL</sequence>
<evidence type="ECO:0000313" key="3">
    <source>
        <dbReference type="EMBL" id="SBW04968.1"/>
    </source>
</evidence>